<evidence type="ECO:0000313" key="3">
    <source>
        <dbReference type="EMBL" id="MEI9407005.1"/>
    </source>
</evidence>
<accession>A0ABU8KPH4</accession>
<dbReference type="InterPro" id="IPR051785">
    <property type="entry name" value="MMCE/EMCE_epimerase"/>
</dbReference>
<dbReference type="PANTHER" id="PTHR43048">
    <property type="entry name" value="METHYLMALONYL-COA EPIMERASE"/>
    <property type="match status" value="1"/>
</dbReference>
<dbReference type="PANTHER" id="PTHR43048:SF3">
    <property type="entry name" value="METHYLMALONYL-COA EPIMERASE, MITOCHONDRIAL"/>
    <property type="match status" value="1"/>
</dbReference>
<dbReference type="InterPro" id="IPR029068">
    <property type="entry name" value="Glyas_Bleomycin-R_OHBP_Dase"/>
</dbReference>
<organism evidence="3 4">
    <name type="scientific">Mesorhizobium argentiipisi</name>
    <dbReference type="NCBI Taxonomy" id="3015175"/>
    <lineage>
        <taxon>Bacteria</taxon>
        <taxon>Pseudomonadati</taxon>
        <taxon>Pseudomonadota</taxon>
        <taxon>Alphaproteobacteria</taxon>
        <taxon>Hyphomicrobiales</taxon>
        <taxon>Phyllobacteriaceae</taxon>
        <taxon>Mesorhizobium</taxon>
    </lineage>
</organism>
<comment type="caution">
    <text evidence="3">The sequence shown here is derived from an EMBL/GenBank/DDBJ whole genome shotgun (WGS) entry which is preliminary data.</text>
</comment>
<dbReference type="Pfam" id="PF00903">
    <property type="entry name" value="Glyoxalase"/>
    <property type="match status" value="1"/>
</dbReference>
<keyword evidence="1" id="KW-0479">Metal-binding</keyword>
<dbReference type="EMBL" id="JAPYKO010000058">
    <property type="protein sequence ID" value="MEI9407005.1"/>
    <property type="molecule type" value="Genomic_DNA"/>
</dbReference>
<feature type="domain" description="VOC" evidence="2">
    <location>
        <begin position="12"/>
        <end position="153"/>
    </location>
</feature>
<dbReference type="InterPro" id="IPR004360">
    <property type="entry name" value="Glyas_Fos-R_dOase_dom"/>
</dbReference>
<evidence type="ECO:0000313" key="4">
    <source>
        <dbReference type="Proteomes" id="UP001366503"/>
    </source>
</evidence>
<dbReference type="PROSITE" id="PS51819">
    <property type="entry name" value="VOC"/>
    <property type="match status" value="2"/>
</dbReference>
<keyword evidence="4" id="KW-1185">Reference proteome</keyword>
<dbReference type="CDD" id="cd06587">
    <property type="entry name" value="VOC"/>
    <property type="match status" value="1"/>
</dbReference>
<sequence>MDMNTATLRVDRLIRFSLTTADVESAAQFYEAAFGCRRIAVDRLAGEAFERLMGISGGADRITLRLGRETLELLQFDVSGSPYPRQASSADLFFQHFAIVTLDMEGAFERLSGVAGWKPISEGGPQPLPASSGGVTAFKFRDPEEHPLELLAFPKGGDPRWSEAPSGETCVGIDHSAISVSDTGRSVAFYESLGLARSARSFNYGVAREMLDDVAGAEVDVTALAPSYATPHLELLCYRNMRGRDEFVIAAPRNNDVACTRLVFELAPVQARNGGERLVRDPDGHALLLVSQESPHWAAARDAERTRKLGRTLPMKQPRSVKSARRDIVLRPLVGSACRTREARVFVERP</sequence>
<protein>
    <submittedName>
        <fullName evidence="3">VOC family protein</fullName>
    </submittedName>
</protein>
<dbReference type="SUPFAM" id="SSF54593">
    <property type="entry name" value="Glyoxalase/Bleomycin resistance protein/Dihydroxybiphenyl dioxygenase"/>
    <property type="match status" value="2"/>
</dbReference>
<gene>
    <name evidence="3" type="ORF">O7A05_33410</name>
</gene>
<feature type="domain" description="VOC" evidence="2">
    <location>
        <begin position="172"/>
        <end position="292"/>
    </location>
</feature>
<reference evidence="3 4" key="1">
    <citation type="submission" date="2022-12" db="EMBL/GenBank/DDBJ databases">
        <authorList>
            <person name="Muema E."/>
        </authorList>
    </citation>
    <scope>NUCLEOTIDE SEQUENCE [LARGE SCALE GENOMIC DNA]</scope>
    <source>
        <strain evidence="4">1330</strain>
    </source>
</reference>
<evidence type="ECO:0000256" key="1">
    <source>
        <dbReference type="ARBA" id="ARBA00022723"/>
    </source>
</evidence>
<dbReference type="Proteomes" id="UP001366503">
    <property type="component" value="Unassembled WGS sequence"/>
</dbReference>
<name>A0ABU8KPH4_9HYPH</name>
<dbReference type="Gene3D" id="3.10.180.10">
    <property type="entry name" value="2,3-Dihydroxybiphenyl 1,2-Dioxygenase, domain 1"/>
    <property type="match status" value="2"/>
</dbReference>
<evidence type="ECO:0000259" key="2">
    <source>
        <dbReference type="PROSITE" id="PS51819"/>
    </source>
</evidence>
<dbReference type="InterPro" id="IPR037523">
    <property type="entry name" value="VOC_core"/>
</dbReference>
<proteinExistence type="predicted"/>